<evidence type="ECO:0000313" key="3">
    <source>
        <dbReference type="Proteomes" id="UP000748025"/>
    </source>
</evidence>
<evidence type="ECO:0000256" key="1">
    <source>
        <dbReference type="SAM" id="MobiDB-lite"/>
    </source>
</evidence>
<dbReference type="AlphaFoldDB" id="A0A9P7ND78"/>
<gene>
    <name evidence="2" type="ORF">E4U43_008175</name>
</gene>
<proteinExistence type="predicted"/>
<feature type="region of interest" description="Disordered" evidence="1">
    <location>
        <begin position="39"/>
        <end position="59"/>
    </location>
</feature>
<name>A0A9P7ND78_9HYPO</name>
<dbReference type="Proteomes" id="UP000748025">
    <property type="component" value="Unassembled WGS sequence"/>
</dbReference>
<reference evidence="2" key="1">
    <citation type="journal article" date="2020" name="bioRxiv">
        <title>Whole genome comparisons of ergot fungi reveals the divergence and evolution of species within the genus Claviceps are the result of varying mechanisms driving genome evolution and host range expansion.</title>
        <authorList>
            <person name="Wyka S.A."/>
            <person name="Mondo S.J."/>
            <person name="Liu M."/>
            <person name="Dettman J."/>
            <person name="Nalam V."/>
            <person name="Broders K.D."/>
        </authorList>
    </citation>
    <scope>NUCLEOTIDE SEQUENCE</scope>
    <source>
        <strain evidence="2">CCC 602</strain>
    </source>
</reference>
<sequence>MYYTAYIKYVVCTIQLRDIGTEEGVEPLQKCYRVRVLQDEDEQQDEKKEPGETPGPTEFKDTIWDFSAGMQRLTCPGLAYPMPGGRTT</sequence>
<dbReference type="EMBL" id="SRPW01000843">
    <property type="protein sequence ID" value="KAG6011689.1"/>
    <property type="molecule type" value="Genomic_DNA"/>
</dbReference>
<organism evidence="2 3">
    <name type="scientific">Claviceps pusilla</name>
    <dbReference type="NCBI Taxonomy" id="123648"/>
    <lineage>
        <taxon>Eukaryota</taxon>
        <taxon>Fungi</taxon>
        <taxon>Dikarya</taxon>
        <taxon>Ascomycota</taxon>
        <taxon>Pezizomycotina</taxon>
        <taxon>Sordariomycetes</taxon>
        <taxon>Hypocreomycetidae</taxon>
        <taxon>Hypocreales</taxon>
        <taxon>Clavicipitaceae</taxon>
        <taxon>Claviceps</taxon>
    </lineage>
</organism>
<protein>
    <submittedName>
        <fullName evidence="2">Uncharacterized protein</fullName>
    </submittedName>
</protein>
<keyword evidence="3" id="KW-1185">Reference proteome</keyword>
<evidence type="ECO:0000313" key="2">
    <source>
        <dbReference type="EMBL" id="KAG6011689.1"/>
    </source>
</evidence>
<comment type="caution">
    <text evidence="2">The sequence shown here is derived from an EMBL/GenBank/DDBJ whole genome shotgun (WGS) entry which is preliminary data.</text>
</comment>
<accession>A0A9P7ND78</accession>